<name>A0A5M3XFE1_9ACTN</name>
<dbReference type="GO" id="GO:0016874">
    <property type="term" value="F:ligase activity"/>
    <property type="evidence" value="ECO:0007669"/>
    <property type="project" value="UniProtKB-KW"/>
</dbReference>
<accession>A0A5M3XFE1</accession>
<dbReference type="PANTHER" id="PTHR43845">
    <property type="entry name" value="BLR5969 PROTEIN"/>
    <property type="match status" value="1"/>
</dbReference>
<dbReference type="InterPro" id="IPR045851">
    <property type="entry name" value="AMP-bd_C_sf"/>
</dbReference>
<dbReference type="Gene3D" id="3.30.300.30">
    <property type="match status" value="1"/>
</dbReference>
<proteinExistence type="predicted"/>
<sequence length="415" mass="44845">MNHTKNFLTANFLTANFLTANFLRAGSLEAAVASARFAQALPAYADEFGQLDISPESWTDVPLLTKEQLIEGVTDAAPYGRRLGADLADIAWVFVAPGPIFMPFTASDIDALAERFAGTFRSCGFTSSDVVDQTTLYNWVIAGTILGKALEKVGATAVPGGSGDTQRHIEVIEGLGVTAILAFPTFLVHLLDTAAAQGRTLPLKRAIVMGELHDPREKDRIQREYGVSVREFYGTADVGPVAAECGVEPGMHLREDVFVEFVNPRTGEPVTGASASEPAELVVTDPVRRAMPIVRLRTGDLVDSVTAEPCACGTATPRIGRIVGRVGDITKVKGMFVVPGSVKSVLLRHRLVTKYQLVVSRDAGRDTLVLRVEGSRPGGWDRILDEVSHTLRVRCESEFVERIEGDAILLDQRTT</sequence>
<dbReference type="RefSeq" id="WP_155344464.1">
    <property type="nucleotide sequence ID" value="NZ_BAAAHM010000007.1"/>
</dbReference>
<evidence type="ECO:0000313" key="1">
    <source>
        <dbReference type="EMBL" id="GES19366.1"/>
    </source>
</evidence>
<dbReference type="OrthoDB" id="580775at2"/>
<evidence type="ECO:0000313" key="2">
    <source>
        <dbReference type="Proteomes" id="UP000377595"/>
    </source>
</evidence>
<keyword evidence="1" id="KW-0436">Ligase</keyword>
<dbReference type="PANTHER" id="PTHR43845:SF1">
    <property type="entry name" value="BLR5969 PROTEIN"/>
    <property type="match status" value="1"/>
</dbReference>
<dbReference type="Gene3D" id="3.40.50.12780">
    <property type="entry name" value="N-terminal domain of ligase-like"/>
    <property type="match status" value="1"/>
</dbReference>
<organism evidence="1 2">
    <name type="scientific">Acrocarpospora pleiomorpha</name>
    <dbReference type="NCBI Taxonomy" id="90975"/>
    <lineage>
        <taxon>Bacteria</taxon>
        <taxon>Bacillati</taxon>
        <taxon>Actinomycetota</taxon>
        <taxon>Actinomycetes</taxon>
        <taxon>Streptosporangiales</taxon>
        <taxon>Streptosporangiaceae</taxon>
        <taxon>Acrocarpospora</taxon>
    </lineage>
</organism>
<dbReference type="AlphaFoldDB" id="A0A5M3XFE1"/>
<keyword evidence="2" id="KW-1185">Reference proteome</keyword>
<dbReference type="Proteomes" id="UP000377595">
    <property type="component" value="Unassembled WGS sequence"/>
</dbReference>
<gene>
    <name evidence="1" type="ORF">Aple_022620</name>
</gene>
<comment type="caution">
    <text evidence="1">The sequence shown here is derived from an EMBL/GenBank/DDBJ whole genome shotgun (WGS) entry which is preliminary data.</text>
</comment>
<dbReference type="EMBL" id="BLAF01000011">
    <property type="protein sequence ID" value="GES19366.1"/>
    <property type="molecule type" value="Genomic_DNA"/>
</dbReference>
<dbReference type="SUPFAM" id="SSF56801">
    <property type="entry name" value="Acetyl-CoA synthetase-like"/>
    <property type="match status" value="1"/>
</dbReference>
<protein>
    <submittedName>
        <fullName evidence="1">Phenylacetate--CoA ligase</fullName>
    </submittedName>
</protein>
<dbReference type="InterPro" id="IPR042099">
    <property type="entry name" value="ANL_N_sf"/>
</dbReference>
<reference evidence="1 2" key="1">
    <citation type="submission" date="2019-10" db="EMBL/GenBank/DDBJ databases">
        <title>Whole genome shotgun sequence of Acrocarpospora pleiomorpha NBRC 16267.</title>
        <authorList>
            <person name="Ichikawa N."/>
            <person name="Kimura A."/>
            <person name="Kitahashi Y."/>
            <person name="Komaki H."/>
            <person name="Oguchi A."/>
        </authorList>
    </citation>
    <scope>NUCLEOTIDE SEQUENCE [LARGE SCALE GENOMIC DNA]</scope>
    <source>
        <strain evidence="1 2">NBRC 16267</strain>
    </source>
</reference>